<gene>
    <name evidence="8" type="ORF">Thert_00878</name>
</gene>
<accession>A0A223HXK4</accession>
<evidence type="ECO:0000256" key="4">
    <source>
        <dbReference type="ARBA" id="ARBA00022692"/>
    </source>
</evidence>
<feature type="transmembrane region" description="Helical" evidence="7">
    <location>
        <begin position="191"/>
        <end position="210"/>
    </location>
</feature>
<dbReference type="GO" id="GO:0005886">
    <property type="term" value="C:plasma membrane"/>
    <property type="evidence" value="ECO:0007669"/>
    <property type="project" value="UniProtKB-SubCell"/>
</dbReference>
<evidence type="ECO:0000256" key="6">
    <source>
        <dbReference type="ARBA" id="ARBA00023136"/>
    </source>
</evidence>
<evidence type="ECO:0000256" key="7">
    <source>
        <dbReference type="SAM" id="Phobius"/>
    </source>
</evidence>
<comment type="subcellular location">
    <subcellularLocation>
        <location evidence="1">Cell membrane</location>
        <topology evidence="1">Multi-pass membrane protein</topology>
    </subcellularLocation>
</comment>
<organism evidence="8 9">
    <name type="scientific">Thermoanaerobacterium thermosaccharolyticum</name>
    <name type="common">Clostridium thermosaccharolyticum</name>
    <dbReference type="NCBI Taxonomy" id="1517"/>
    <lineage>
        <taxon>Bacteria</taxon>
        <taxon>Bacillati</taxon>
        <taxon>Bacillota</taxon>
        <taxon>Clostridia</taxon>
        <taxon>Thermoanaerobacterales</taxon>
        <taxon>Thermoanaerobacteraceae</taxon>
        <taxon>Thermoanaerobacterium</taxon>
    </lineage>
</organism>
<evidence type="ECO:0000256" key="3">
    <source>
        <dbReference type="ARBA" id="ARBA00022475"/>
    </source>
</evidence>
<evidence type="ECO:0000256" key="2">
    <source>
        <dbReference type="ARBA" id="ARBA00022448"/>
    </source>
</evidence>
<feature type="transmembrane region" description="Helical" evidence="7">
    <location>
        <begin position="89"/>
        <end position="109"/>
    </location>
</feature>
<feature type="transmembrane region" description="Helical" evidence="7">
    <location>
        <begin position="356"/>
        <end position="382"/>
    </location>
</feature>
<name>A0A223HXK4_THETR</name>
<dbReference type="RefSeq" id="WP_094396985.1">
    <property type="nucleotide sequence ID" value="NZ_CP016893.1"/>
</dbReference>
<feature type="transmembrane region" description="Helical" evidence="7">
    <location>
        <begin position="403"/>
        <end position="426"/>
    </location>
</feature>
<dbReference type="InterPro" id="IPR050367">
    <property type="entry name" value="APC_superfamily"/>
</dbReference>
<dbReference type="PANTHER" id="PTHR42770:SF15">
    <property type="entry name" value="GLUTAMATE_GAMMA-AMINOBUTYRATE ANTIPORTER-RELATED"/>
    <property type="match status" value="1"/>
</dbReference>
<feature type="transmembrane region" description="Helical" evidence="7">
    <location>
        <begin position="432"/>
        <end position="454"/>
    </location>
</feature>
<dbReference type="AlphaFoldDB" id="A0A223HXK4"/>
<feature type="transmembrane region" description="Helical" evidence="7">
    <location>
        <begin position="231"/>
        <end position="253"/>
    </location>
</feature>
<keyword evidence="5 7" id="KW-1133">Transmembrane helix</keyword>
<dbReference type="EMBL" id="CP016893">
    <property type="protein sequence ID" value="AST57014.1"/>
    <property type="molecule type" value="Genomic_DNA"/>
</dbReference>
<dbReference type="Pfam" id="PF13520">
    <property type="entry name" value="AA_permease_2"/>
    <property type="match status" value="1"/>
</dbReference>
<feature type="transmembrane region" description="Helical" evidence="7">
    <location>
        <begin position="150"/>
        <end position="171"/>
    </location>
</feature>
<evidence type="ECO:0000256" key="1">
    <source>
        <dbReference type="ARBA" id="ARBA00004651"/>
    </source>
</evidence>
<keyword evidence="6 7" id="KW-0472">Membrane</keyword>
<keyword evidence="3" id="KW-1003">Cell membrane</keyword>
<dbReference type="PIRSF" id="PIRSF006060">
    <property type="entry name" value="AA_transporter"/>
    <property type="match status" value="1"/>
</dbReference>
<dbReference type="PANTHER" id="PTHR42770">
    <property type="entry name" value="AMINO ACID TRANSPORTER-RELATED"/>
    <property type="match status" value="1"/>
</dbReference>
<sequence>MEKQKILKVRDIVLMNVVAIIGLRWLPLAAKYGPSSIILWLLASILFFIPQGLTVSELSTGWPYEGGLYVWAKEAFGEKYGFLTSWSYWLTNVVYYPSMLIYIASTAAYMVNPKLAENDRFVSIFIFILFWIITLINVNGLNISKWLSNAGGLFGTIIPGILLIGFSIYWVTGLHQKIQTVYTAPSLLPNLSSLSNIVFFSSMIFAFAGLELAPTLAERTENPEKAFPRAILLSAMIIPALYILGTISTTFIVPPKEIGLATGIMQAIQIIFNKMGLKYMIGIAAFLIFIGGIGGINAWIIGPINMIFTSSKGIMPPFFTKSHDKYGTPVNAMITQAVIVSLLILMAFSTPTVESAYWLLSAMTSILYFIPYLVMFSALIVLRYKRPDVKRLYKIPFGNFGAWLVGGIGLLVVSFSIVLAIIPPAGMELGNLLWYEVKLVGGTLLFLIIGYLIYRNYEKRNVNIKGIP</sequence>
<protein>
    <submittedName>
        <fullName evidence="8">Amino acid transporter</fullName>
    </submittedName>
</protein>
<keyword evidence="4 7" id="KW-0812">Transmembrane</keyword>
<dbReference type="GO" id="GO:0022857">
    <property type="term" value="F:transmembrane transporter activity"/>
    <property type="evidence" value="ECO:0007669"/>
    <property type="project" value="InterPro"/>
</dbReference>
<feature type="transmembrane region" description="Helical" evidence="7">
    <location>
        <begin position="329"/>
        <end position="350"/>
    </location>
</feature>
<dbReference type="Proteomes" id="UP000214975">
    <property type="component" value="Chromosome"/>
</dbReference>
<feature type="transmembrane region" description="Helical" evidence="7">
    <location>
        <begin position="12"/>
        <end position="30"/>
    </location>
</feature>
<reference evidence="8 9" key="1">
    <citation type="submission" date="2016-08" db="EMBL/GenBank/DDBJ databases">
        <title>A novel genetic cassette of butanologenic Thermoanaerobacterium thermosaccharolyticum that directly convert cellulose to butanol.</title>
        <authorList>
            <person name="Li T."/>
            <person name="He J."/>
        </authorList>
    </citation>
    <scope>NUCLEOTIDE SEQUENCE [LARGE SCALE GENOMIC DNA]</scope>
    <source>
        <strain evidence="8 9">TG57</strain>
    </source>
</reference>
<keyword evidence="2" id="KW-0813">Transport</keyword>
<proteinExistence type="predicted"/>
<feature type="transmembrane region" description="Helical" evidence="7">
    <location>
        <begin position="279"/>
        <end position="308"/>
    </location>
</feature>
<feature type="transmembrane region" description="Helical" evidence="7">
    <location>
        <begin position="121"/>
        <end position="138"/>
    </location>
</feature>
<evidence type="ECO:0000256" key="5">
    <source>
        <dbReference type="ARBA" id="ARBA00022989"/>
    </source>
</evidence>
<dbReference type="Gene3D" id="1.20.1740.10">
    <property type="entry name" value="Amino acid/polyamine transporter I"/>
    <property type="match status" value="1"/>
</dbReference>
<feature type="transmembrane region" description="Helical" evidence="7">
    <location>
        <begin position="36"/>
        <end position="55"/>
    </location>
</feature>
<evidence type="ECO:0000313" key="8">
    <source>
        <dbReference type="EMBL" id="AST57014.1"/>
    </source>
</evidence>
<dbReference type="InterPro" id="IPR002293">
    <property type="entry name" value="AA/rel_permease1"/>
</dbReference>
<evidence type="ECO:0000313" key="9">
    <source>
        <dbReference type="Proteomes" id="UP000214975"/>
    </source>
</evidence>